<dbReference type="InterPro" id="IPR017476">
    <property type="entry name" value="UDP-Glc/GDP-Man"/>
</dbReference>
<dbReference type="PIRSF" id="PIRSF500136">
    <property type="entry name" value="UDP_ManNAc_DH"/>
    <property type="match status" value="1"/>
</dbReference>
<dbReference type="SUPFAM" id="SSF51735">
    <property type="entry name" value="NAD(P)-binding Rossmann-fold domains"/>
    <property type="match status" value="1"/>
</dbReference>
<keyword evidence="6" id="KW-1185">Reference proteome</keyword>
<gene>
    <name evidence="5" type="ORF">KIH39_12170</name>
</gene>
<evidence type="ECO:0000313" key="6">
    <source>
        <dbReference type="Proteomes" id="UP000676194"/>
    </source>
</evidence>
<dbReference type="InterPro" id="IPR014026">
    <property type="entry name" value="UDP-Glc/GDP-Man_DH_dimer"/>
</dbReference>
<dbReference type="GO" id="GO:0000271">
    <property type="term" value="P:polysaccharide biosynthetic process"/>
    <property type="evidence" value="ECO:0007669"/>
    <property type="project" value="InterPro"/>
</dbReference>
<dbReference type="KEGG" id="tsph:KIH39_12170"/>
<dbReference type="InterPro" id="IPR014027">
    <property type="entry name" value="UDP-Glc/GDP-Man_DH_C"/>
</dbReference>
<organism evidence="5 6">
    <name type="scientific">Telmatocola sphagniphila</name>
    <dbReference type="NCBI Taxonomy" id="1123043"/>
    <lineage>
        <taxon>Bacteria</taxon>
        <taxon>Pseudomonadati</taxon>
        <taxon>Planctomycetota</taxon>
        <taxon>Planctomycetia</taxon>
        <taxon>Gemmatales</taxon>
        <taxon>Gemmataceae</taxon>
    </lineage>
</organism>
<keyword evidence="1" id="KW-0560">Oxidoreductase</keyword>
<dbReference type="InterPro" id="IPR008927">
    <property type="entry name" value="6-PGluconate_DH-like_C_sf"/>
</dbReference>
<sequence>MIHPACSTLLDRLITRQAHVGIIGLGYVGLPLARAIQRSGFPVVGFDTDINKVQSLQAGQSYIQTISNDDVRQMRASRFAATHDFDQLREQDAIIICVPTPLTPAREPDLSYITRSSREIAQRIRGGQLIVLESTTYPTTTRTVVLPLLEESGLKCGLDFLLAYSPEREDPGSRTHSISQLPKVVGGMDPVSLQAACELYRGVAAEVIPVSSPEIAEATKILENTYRAVNIALVNELKILYDSMGIDIWEVIAAARTKPFGFQAFTPGPGLGGHCIPIDPFYLTWLARQHGQSTRFIELAGEINTRMPLFVLGKLIDALNAERKPLSNSRILLIGMAYKKNVDDPRESPGFELMHLLQERGAIVEYHDPHIPVLPRMRKYSFEKMHSVELTAFTVSRQDAVLIVTDHDLIDWQLLANHSRLILDTRNAMAGLNGPARIVKA</sequence>
<dbReference type="InterPro" id="IPR001732">
    <property type="entry name" value="UDP-Glc/GDP-Man_DH_N"/>
</dbReference>
<evidence type="ECO:0000256" key="1">
    <source>
        <dbReference type="ARBA" id="ARBA00023002"/>
    </source>
</evidence>
<dbReference type="SUPFAM" id="SSF48179">
    <property type="entry name" value="6-phosphogluconate dehydrogenase C-terminal domain-like"/>
    <property type="match status" value="1"/>
</dbReference>
<accession>A0A8E6BBD6</accession>
<dbReference type="Pfam" id="PF03721">
    <property type="entry name" value="UDPG_MGDP_dh_N"/>
    <property type="match status" value="1"/>
</dbReference>
<evidence type="ECO:0000256" key="2">
    <source>
        <dbReference type="ARBA" id="ARBA00023027"/>
    </source>
</evidence>
<evidence type="ECO:0000259" key="4">
    <source>
        <dbReference type="SMART" id="SM00984"/>
    </source>
</evidence>
<dbReference type="PANTHER" id="PTHR43491">
    <property type="entry name" value="UDP-N-ACETYL-D-MANNOSAMINE DEHYDROGENASE"/>
    <property type="match status" value="1"/>
</dbReference>
<dbReference type="Gene3D" id="3.40.50.720">
    <property type="entry name" value="NAD(P)-binding Rossmann-like Domain"/>
    <property type="match status" value="2"/>
</dbReference>
<dbReference type="Pfam" id="PF00984">
    <property type="entry name" value="UDPG_MGDP_dh"/>
    <property type="match status" value="1"/>
</dbReference>
<name>A0A8E6BBD6_9BACT</name>
<dbReference type="GO" id="GO:0016628">
    <property type="term" value="F:oxidoreductase activity, acting on the CH-CH group of donors, NAD or NADP as acceptor"/>
    <property type="evidence" value="ECO:0007669"/>
    <property type="project" value="InterPro"/>
</dbReference>
<dbReference type="PIRSF" id="PIRSF000124">
    <property type="entry name" value="UDPglc_GDPman_dh"/>
    <property type="match status" value="1"/>
</dbReference>
<dbReference type="Pfam" id="PF03720">
    <property type="entry name" value="UDPG_MGDP_dh_C"/>
    <property type="match status" value="1"/>
</dbReference>
<dbReference type="Proteomes" id="UP000676194">
    <property type="component" value="Chromosome"/>
</dbReference>
<dbReference type="RefSeq" id="WP_213499789.1">
    <property type="nucleotide sequence ID" value="NZ_CP074694.1"/>
</dbReference>
<dbReference type="NCBIfam" id="TIGR03026">
    <property type="entry name" value="NDP-sugDHase"/>
    <property type="match status" value="1"/>
</dbReference>
<dbReference type="SUPFAM" id="SSF52413">
    <property type="entry name" value="UDP-glucose/GDP-mannose dehydrogenase C-terminal domain"/>
    <property type="match status" value="1"/>
</dbReference>
<evidence type="ECO:0000256" key="3">
    <source>
        <dbReference type="PIRNR" id="PIRNR000124"/>
    </source>
</evidence>
<dbReference type="PANTHER" id="PTHR43491:SF1">
    <property type="entry name" value="UDP-N-ACETYL-D-MANNOSAMINE DEHYDROGENASE"/>
    <property type="match status" value="1"/>
</dbReference>
<feature type="domain" description="UDP-glucose/GDP-mannose dehydrogenase C-terminal" evidence="4">
    <location>
        <begin position="332"/>
        <end position="431"/>
    </location>
</feature>
<dbReference type="InterPro" id="IPR036220">
    <property type="entry name" value="UDP-Glc/GDP-Man_DH_C_sf"/>
</dbReference>
<dbReference type="AlphaFoldDB" id="A0A8E6BBD6"/>
<dbReference type="EMBL" id="CP074694">
    <property type="protein sequence ID" value="QVL34626.1"/>
    <property type="molecule type" value="Genomic_DNA"/>
</dbReference>
<dbReference type="InterPro" id="IPR028359">
    <property type="entry name" value="UDP_ManNAc/GlcNAc_DH"/>
</dbReference>
<evidence type="ECO:0000313" key="5">
    <source>
        <dbReference type="EMBL" id="QVL34626.1"/>
    </source>
</evidence>
<proteinExistence type="inferred from homology"/>
<comment type="similarity">
    <text evidence="3">Belongs to the UDP-glucose/GDP-mannose dehydrogenase family.</text>
</comment>
<dbReference type="SMART" id="SM00984">
    <property type="entry name" value="UDPG_MGDP_dh_C"/>
    <property type="match status" value="1"/>
</dbReference>
<dbReference type="GO" id="GO:0051287">
    <property type="term" value="F:NAD binding"/>
    <property type="evidence" value="ECO:0007669"/>
    <property type="project" value="InterPro"/>
</dbReference>
<protein>
    <submittedName>
        <fullName evidence="5">Nucleotide sugar dehydrogenase</fullName>
    </submittedName>
</protein>
<reference evidence="5" key="1">
    <citation type="submission" date="2021-05" db="EMBL/GenBank/DDBJ databases">
        <title>Complete genome sequence of the cellulolytic planctomycete Telmatocola sphagniphila SP2T and characterization of the first cellulase from planctomycetes.</title>
        <authorList>
            <person name="Rakitin A.L."/>
            <person name="Beletsky A.V."/>
            <person name="Naumoff D.G."/>
            <person name="Kulichevskaya I.S."/>
            <person name="Mardanov A.V."/>
            <person name="Ravin N.V."/>
            <person name="Dedysh S.N."/>
        </authorList>
    </citation>
    <scope>NUCLEOTIDE SEQUENCE</scope>
    <source>
        <strain evidence="5">SP2T</strain>
    </source>
</reference>
<dbReference type="InterPro" id="IPR036291">
    <property type="entry name" value="NAD(P)-bd_dom_sf"/>
</dbReference>
<keyword evidence="2" id="KW-0520">NAD</keyword>
<dbReference type="GO" id="GO:0016616">
    <property type="term" value="F:oxidoreductase activity, acting on the CH-OH group of donors, NAD or NADP as acceptor"/>
    <property type="evidence" value="ECO:0007669"/>
    <property type="project" value="InterPro"/>
</dbReference>